<evidence type="ECO:0000313" key="3">
    <source>
        <dbReference type="Proteomes" id="UP000499080"/>
    </source>
</evidence>
<dbReference type="EMBL" id="BGPR01000164">
    <property type="protein sequence ID" value="GBM01112.1"/>
    <property type="molecule type" value="Genomic_DNA"/>
</dbReference>
<keyword evidence="3" id="KW-1185">Reference proteome</keyword>
<evidence type="ECO:0000313" key="2">
    <source>
        <dbReference type="EMBL" id="GBM01112.1"/>
    </source>
</evidence>
<reference evidence="2 3" key="1">
    <citation type="journal article" date="2019" name="Sci. Rep.">
        <title>Orb-weaving spider Araneus ventricosus genome elucidates the spidroin gene catalogue.</title>
        <authorList>
            <person name="Kono N."/>
            <person name="Nakamura H."/>
            <person name="Ohtoshi R."/>
            <person name="Moran D.A.P."/>
            <person name="Shinohara A."/>
            <person name="Yoshida Y."/>
            <person name="Fujiwara M."/>
            <person name="Mori M."/>
            <person name="Tomita M."/>
            <person name="Arakawa K."/>
        </authorList>
    </citation>
    <scope>NUCLEOTIDE SEQUENCE [LARGE SCALE GENOMIC DNA]</scope>
</reference>
<evidence type="ECO:0000256" key="1">
    <source>
        <dbReference type="SAM" id="MobiDB-lite"/>
    </source>
</evidence>
<feature type="compositionally biased region" description="Polar residues" evidence="1">
    <location>
        <begin position="1"/>
        <end position="22"/>
    </location>
</feature>
<sequence>MNPQAKKSNGLKSRDLGSQSIGTPLPMQRPANVSVKKRDDIFMIVRWDRRPAEAGNSRKYEEQQSSPAYQYKRVPKLFLHDSRLIADF</sequence>
<protein>
    <submittedName>
        <fullName evidence="2">Uncharacterized protein</fullName>
    </submittedName>
</protein>
<comment type="caution">
    <text evidence="2">The sequence shown here is derived from an EMBL/GenBank/DDBJ whole genome shotgun (WGS) entry which is preliminary data.</text>
</comment>
<proteinExistence type="predicted"/>
<dbReference type="AlphaFoldDB" id="A0A4Y2C9I7"/>
<feature type="region of interest" description="Disordered" evidence="1">
    <location>
        <begin position="1"/>
        <end position="32"/>
    </location>
</feature>
<gene>
    <name evidence="2" type="ORF">AVEN_136657_1</name>
</gene>
<organism evidence="2 3">
    <name type="scientific">Araneus ventricosus</name>
    <name type="common">Orbweaver spider</name>
    <name type="synonym">Epeira ventricosa</name>
    <dbReference type="NCBI Taxonomy" id="182803"/>
    <lineage>
        <taxon>Eukaryota</taxon>
        <taxon>Metazoa</taxon>
        <taxon>Ecdysozoa</taxon>
        <taxon>Arthropoda</taxon>
        <taxon>Chelicerata</taxon>
        <taxon>Arachnida</taxon>
        <taxon>Araneae</taxon>
        <taxon>Araneomorphae</taxon>
        <taxon>Entelegynae</taxon>
        <taxon>Araneoidea</taxon>
        <taxon>Araneidae</taxon>
        <taxon>Araneus</taxon>
    </lineage>
</organism>
<name>A0A4Y2C9I7_ARAVE</name>
<accession>A0A4Y2C9I7</accession>
<dbReference type="Proteomes" id="UP000499080">
    <property type="component" value="Unassembled WGS sequence"/>
</dbReference>